<name>A0A1Y2L3F9_9PROT</name>
<dbReference type="EMBL" id="JFKA01000002">
    <property type="protein sequence ID" value="OSQ39754.1"/>
    <property type="molecule type" value="Genomic_DNA"/>
</dbReference>
<feature type="transmembrane region" description="Helical" evidence="1">
    <location>
        <begin position="269"/>
        <end position="293"/>
    </location>
</feature>
<dbReference type="STRING" id="1293891.TMES_07325"/>
<feature type="transmembrane region" description="Helical" evidence="1">
    <location>
        <begin position="330"/>
        <end position="350"/>
    </location>
</feature>
<feature type="transmembrane region" description="Helical" evidence="1">
    <location>
        <begin position="305"/>
        <end position="323"/>
    </location>
</feature>
<keyword evidence="1" id="KW-0472">Membrane</keyword>
<proteinExistence type="predicted"/>
<dbReference type="Proteomes" id="UP000193391">
    <property type="component" value="Unassembled WGS sequence"/>
</dbReference>
<gene>
    <name evidence="2" type="ORF">TMES_07325</name>
</gene>
<feature type="transmembrane region" description="Helical" evidence="1">
    <location>
        <begin position="356"/>
        <end position="375"/>
    </location>
</feature>
<dbReference type="RefSeq" id="WP_085580929.1">
    <property type="nucleotide sequence ID" value="NZ_JFKA01000002.1"/>
</dbReference>
<evidence type="ECO:0000313" key="2">
    <source>
        <dbReference type="EMBL" id="OSQ39754.1"/>
    </source>
</evidence>
<evidence type="ECO:0008006" key="4">
    <source>
        <dbReference type="Google" id="ProtNLM"/>
    </source>
</evidence>
<sequence>MDNRAPLWMIGATALNRAGGLIMILILGHAIAPDILAGYFSAIVTIGVAISITQAGCGPLLVRLAQNRQWRAVIGIVMLRVALALAAILILAPGLPPVAWPVLMMPLAAALSPDWIITARLQFHRILAIGSLGQIAGIAIALYASAGPATNSTAWLYACAPAISLTTCLASAFWAWSGRYKTRHSPAKTTPRIPPLNIKIWPQLILLTLLAGLLPNIDIAFLPSTLAQSDHDALMLVHRLLLLCAAGFAAISGVLFAQKQTGAGRDIWLFIPALCMALALLILPNAALTLLFGHSSAASSDILRLAAPWPLLLALVLRQILILQERSGHVVLATLAMVICVGGAAALAQLGTVDGIVMAMNAKLALLAGLFMMAARLDVWQRYASCQN</sequence>
<comment type="caution">
    <text evidence="2">The sequence shown here is derived from an EMBL/GenBank/DDBJ whole genome shotgun (WGS) entry which is preliminary data.</text>
</comment>
<feature type="transmembrane region" description="Helical" evidence="1">
    <location>
        <begin position="73"/>
        <end position="92"/>
    </location>
</feature>
<dbReference type="AlphaFoldDB" id="A0A1Y2L3F9"/>
<protein>
    <recommendedName>
        <fullName evidence="4">Polysaccharide biosynthesis protein</fullName>
    </recommendedName>
</protein>
<feature type="transmembrane region" description="Helical" evidence="1">
    <location>
        <begin position="98"/>
        <end position="117"/>
    </location>
</feature>
<feature type="transmembrane region" description="Helical" evidence="1">
    <location>
        <begin position="155"/>
        <end position="176"/>
    </location>
</feature>
<keyword evidence="1" id="KW-1133">Transmembrane helix</keyword>
<feature type="transmembrane region" description="Helical" evidence="1">
    <location>
        <begin position="7"/>
        <end position="32"/>
    </location>
</feature>
<keyword evidence="3" id="KW-1185">Reference proteome</keyword>
<evidence type="ECO:0000256" key="1">
    <source>
        <dbReference type="SAM" id="Phobius"/>
    </source>
</evidence>
<feature type="transmembrane region" description="Helical" evidence="1">
    <location>
        <begin position="126"/>
        <end position="143"/>
    </location>
</feature>
<feature type="transmembrane region" description="Helical" evidence="1">
    <location>
        <begin position="196"/>
        <end position="217"/>
    </location>
</feature>
<feature type="transmembrane region" description="Helical" evidence="1">
    <location>
        <begin position="237"/>
        <end position="257"/>
    </location>
</feature>
<feature type="transmembrane region" description="Helical" evidence="1">
    <location>
        <begin position="38"/>
        <end position="61"/>
    </location>
</feature>
<evidence type="ECO:0000313" key="3">
    <source>
        <dbReference type="Proteomes" id="UP000193391"/>
    </source>
</evidence>
<organism evidence="2 3">
    <name type="scientific">Thalassospira mesophila</name>
    <dbReference type="NCBI Taxonomy" id="1293891"/>
    <lineage>
        <taxon>Bacteria</taxon>
        <taxon>Pseudomonadati</taxon>
        <taxon>Pseudomonadota</taxon>
        <taxon>Alphaproteobacteria</taxon>
        <taxon>Rhodospirillales</taxon>
        <taxon>Thalassospiraceae</taxon>
        <taxon>Thalassospira</taxon>
    </lineage>
</organism>
<keyword evidence="1" id="KW-0812">Transmembrane</keyword>
<accession>A0A1Y2L3F9</accession>
<dbReference type="OrthoDB" id="7366862at2"/>
<reference evidence="2 3" key="1">
    <citation type="submission" date="2014-03" db="EMBL/GenBank/DDBJ databases">
        <title>The draft genome sequence of Thalassospira mesophila JCM 18969.</title>
        <authorList>
            <person name="Lai Q."/>
            <person name="Shao Z."/>
        </authorList>
    </citation>
    <scope>NUCLEOTIDE SEQUENCE [LARGE SCALE GENOMIC DNA]</scope>
    <source>
        <strain evidence="2 3">JCM 18969</strain>
    </source>
</reference>